<protein>
    <recommendedName>
        <fullName evidence="4">Myb/SANT-like domain-containing protein</fullName>
    </recommendedName>
</protein>
<proteinExistence type="predicted"/>
<feature type="region of interest" description="Disordered" evidence="1">
    <location>
        <begin position="133"/>
        <end position="163"/>
    </location>
</feature>
<sequence length="434" mass="49895">MVVALLECKKVEYDKAENAIGREAIINSHVKWRRIQSLMREKDVNADITQLRNKWESTIASYKKVRDYNHGSSNEPYEALDRNQRKTKKLPKDFSAEWIELLDSFYGHRPSINPPCIAESLEDPNVGVNPNVTVDPHEQPLPDSEAESQRPMENEAGASTIRHNSGVKRKNANGKVATLLSNSVTTFTTNMLELEKKRDEREEKRIAAIHEIEKRKEERLERSRQMDHEIKQALIAAISSLASAIGEGSQAIANMILCDQKEDDEKLLIALLQQCLNFLGMLSIATFILLQLALEVSNQMDVEEEESFTEDALTSCWEKVVVLSTFFATIGIEAENGGQWWVRERSLVWWDYFLSTAYEDERWIRIMCLPRSVFESIFWDLNSNIYKQNTSRTKSCSIGSSDRSMSPSIGDKSFLFLDRRSVWDRRDDGKRMYP</sequence>
<name>A0ABD1YI17_9MARC</name>
<dbReference type="EMBL" id="JBHFFA010000004">
    <property type="protein sequence ID" value="KAL2629214.1"/>
    <property type="molecule type" value="Genomic_DNA"/>
</dbReference>
<comment type="caution">
    <text evidence="2">The sequence shown here is derived from an EMBL/GenBank/DDBJ whole genome shotgun (WGS) entry which is preliminary data.</text>
</comment>
<dbReference type="PANTHER" id="PTHR33492:SF19">
    <property type="entry name" value="MYB-LIKE DOMAIN-CONTAINING PROTEIN"/>
    <property type="match status" value="1"/>
</dbReference>
<evidence type="ECO:0000313" key="3">
    <source>
        <dbReference type="Proteomes" id="UP001605036"/>
    </source>
</evidence>
<evidence type="ECO:0000313" key="2">
    <source>
        <dbReference type="EMBL" id="KAL2629214.1"/>
    </source>
</evidence>
<gene>
    <name evidence="2" type="ORF">R1flu_013900</name>
</gene>
<accession>A0ABD1YI17</accession>
<dbReference type="AlphaFoldDB" id="A0ABD1YI17"/>
<evidence type="ECO:0000256" key="1">
    <source>
        <dbReference type="SAM" id="MobiDB-lite"/>
    </source>
</evidence>
<evidence type="ECO:0008006" key="4">
    <source>
        <dbReference type="Google" id="ProtNLM"/>
    </source>
</evidence>
<organism evidence="2 3">
    <name type="scientific">Riccia fluitans</name>
    <dbReference type="NCBI Taxonomy" id="41844"/>
    <lineage>
        <taxon>Eukaryota</taxon>
        <taxon>Viridiplantae</taxon>
        <taxon>Streptophyta</taxon>
        <taxon>Embryophyta</taxon>
        <taxon>Marchantiophyta</taxon>
        <taxon>Marchantiopsida</taxon>
        <taxon>Marchantiidae</taxon>
        <taxon>Marchantiales</taxon>
        <taxon>Ricciaceae</taxon>
        <taxon>Riccia</taxon>
    </lineage>
</organism>
<dbReference type="Proteomes" id="UP001605036">
    <property type="component" value="Unassembled WGS sequence"/>
</dbReference>
<dbReference type="PANTHER" id="PTHR33492">
    <property type="entry name" value="OSJNBA0043A12.37 PROTEIN-RELATED"/>
    <property type="match status" value="1"/>
</dbReference>
<keyword evidence="3" id="KW-1185">Reference proteome</keyword>
<reference evidence="2 3" key="1">
    <citation type="submission" date="2024-09" db="EMBL/GenBank/DDBJ databases">
        <title>Chromosome-scale assembly of Riccia fluitans.</title>
        <authorList>
            <person name="Paukszto L."/>
            <person name="Sawicki J."/>
            <person name="Karawczyk K."/>
            <person name="Piernik-Szablinska J."/>
            <person name="Szczecinska M."/>
            <person name="Mazdziarz M."/>
        </authorList>
    </citation>
    <scope>NUCLEOTIDE SEQUENCE [LARGE SCALE GENOMIC DNA]</scope>
    <source>
        <strain evidence="2">Rf_01</strain>
        <tissue evidence="2">Aerial parts of the thallus</tissue>
    </source>
</reference>